<dbReference type="Proteomes" id="UP001645859">
    <property type="component" value="Unassembled WGS sequence"/>
</dbReference>
<comment type="caution">
    <text evidence="1">The sequence shown here is derived from an EMBL/GenBank/DDBJ whole genome shotgun (WGS) entry which is preliminary data.</text>
</comment>
<dbReference type="PROSITE" id="PS51257">
    <property type="entry name" value="PROKAR_LIPOPROTEIN"/>
    <property type="match status" value="1"/>
</dbReference>
<gene>
    <name evidence="1" type="ORF">D3230_13930</name>
</gene>
<reference evidence="1 2" key="1">
    <citation type="submission" date="2018-09" db="EMBL/GenBank/DDBJ databases">
        <title>Comparative genomics of Leucobacter spp.</title>
        <authorList>
            <person name="Reis A.C."/>
            <person name="Kolvenbach B.A."/>
            <person name="Corvini P.F.X."/>
            <person name="Nunes O.C."/>
        </authorList>
    </citation>
    <scope>NUCLEOTIDE SEQUENCE [LARGE SCALE GENOMIC DNA]</scope>
    <source>
        <strain evidence="1 2">TAN 31504</strain>
    </source>
</reference>
<accession>A0ABS1SII7</accession>
<organism evidence="1 2">
    <name type="scientific">Leucobacter chromiireducens subsp. solipictus</name>
    <dbReference type="NCBI Taxonomy" id="398235"/>
    <lineage>
        <taxon>Bacteria</taxon>
        <taxon>Bacillati</taxon>
        <taxon>Actinomycetota</taxon>
        <taxon>Actinomycetes</taxon>
        <taxon>Micrococcales</taxon>
        <taxon>Microbacteriaceae</taxon>
        <taxon>Leucobacter</taxon>
    </lineage>
</organism>
<keyword evidence="2" id="KW-1185">Reference proteome</keyword>
<dbReference type="EMBL" id="QYAC01000007">
    <property type="protein sequence ID" value="MBL3680378.1"/>
    <property type="molecule type" value="Genomic_DNA"/>
</dbReference>
<name>A0ABS1SII7_9MICO</name>
<proteinExistence type="predicted"/>
<evidence type="ECO:0000313" key="1">
    <source>
        <dbReference type="EMBL" id="MBL3680378.1"/>
    </source>
</evidence>
<sequence>MRNMGWGTSVIALALVAGLAGCGTLNHGRADSEGATRASEEQALIGGDVIAPVTVPASELAGTTVDLVVGQVLRIDTAHLDVASYRAAIADPDIAVFAQGYRDDGAEFTPGIAATNVGTTEVTLTHEQGGLEPIQFAVSVTPRG</sequence>
<protein>
    <recommendedName>
        <fullName evidence="3">Lipoprotein</fullName>
    </recommendedName>
</protein>
<evidence type="ECO:0008006" key="3">
    <source>
        <dbReference type="Google" id="ProtNLM"/>
    </source>
</evidence>
<evidence type="ECO:0000313" key="2">
    <source>
        <dbReference type="Proteomes" id="UP001645859"/>
    </source>
</evidence>
<dbReference type="RefSeq" id="WP_202345635.1">
    <property type="nucleotide sequence ID" value="NZ_BAAAPI010000012.1"/>
</dbReference>